<organism evidence="3 4">
    <name type="scientific">Paenalkalicoccus suaedae</name>
    <dbReference type="NCBI Taxonomy" id="2592382"/>
    <lineage>
        <taxon>Bacteria</taxon>
        <taxon>Bacillati</taxon>
        <taxon>Bacillota</taxon>
        <taxon>Bacilli</taxon>
        <taxon>Bacillales</taxon>
        <taxon>Bacillaceae</taxon>
        <taxon>Paenalkalicoccus</taxon>
    </lineage>
</organism>
<keyword evidence="1" id="KW-0645">Protease</keyword>
<feature type="domain" description="Peptidase S55" evidence="2">
    <location>
        <begin position="172"/>
        <end position="407"/>
    </location>
</feature>
<dbReference type="InterPro" id="IPR014219">
    <property type="entry name" value="SpoIVB"/>
</dbReference>
<dbReference type="NCBIfam" id="TIGR02860">
    <property type="entry name" value="spore_IV_B"/>
    <property type="match status" value="1"/>
</dbReference>
<name>A0A859FE22_9BACI</name>
<dbReference type="AlphaFoldDB" id="A0A859FE22"/>
<dbReference type="InterPro" id="IPR008763">
    <property type="entry name" value="Peptidase_S55"/>
</dbReference>
<dbReference type="Pfam" id="PF05580">
    <property type="entry name" value="Peptidase_S55"/>
    <property type="match status" value="1"/>
</dbReference>
<dbReference type="InterPro" id="IPR009003">
    <property type="entry name" value="Peptidase_S1_PA"/>
</dbReference>
<dbReference type="EMBL" id="CP041372">
    <property type="protein sequence ID" value="QKS70972.1"/>
    <property type="molecule type" value="Genomic_DNA"/>
</dbReference>
<keyword evidence="1" id="KW-0720">Serine protease</keyword>
<protein>
    <submittedName>
        <fullName evidence="3">SpoIVB peptidase</fullName>
        <ecNumber evidence="3">3.4.21.116</ecNumber>
    </submittedName>
</protein>
<dbReference type="GO" id="GO:0008236">
    <property type="term" value="F:serine-type peptidase activity"/>
    <property type="evidence" value="ECO:0007669"/>
    <property type="project" value="UniProtKB-KW"/>
</dbReference>
<dbReference type="EC" id="3.4.21.116" evidence="3"/>
<evidence type="ECO:0000313" key="4">
    <source>
        <dbReference type="Proteomes" id="UP000318138"/>
    </source>
</evidence>
<dbReference type="PROSITE" id="PS51494">
    <property type="entry name" value="SPOIVB"/>
    <property type="match status" value="1"/>
</dbReference>
<dbReference type="InterPro" id="IPR036034">
    <property type="entry name" value="PDZ_sf"/>
</dbReference>
<dbReference type="SUPFAM" id="SSF50156">
    <property type="entry name" value="PDZ domain-like"/>
    <property type="match status" value="1"/>
</dbReference>
<keyword evidence="4" id="KW-1185">Reference proteome</keyword>
<proteinExistence type="predicted"/>
<evidence type="ECO:0000313" key="3">
    <source>
        <dbReference type="EMBL" id="QKS70972.1"/>
    </source>
</evidence>
<dbReference type="KEGG" id="psua:FLK61_30080"/>
<reference evidence="4" key="1">
    <citation type="submission" date="2019-07" db="EMBL/GenBank/DDBJ databases">
        <title>Bacillus alkalisoli sp. nov. isolated from saline soil.</title>
        <authorList>
            <person name="Sun J.-Q."/>
            <person name="Xu L."/>
        </authorList>
    </citation>
    <scope>NUCLEOTIDE SEQUENCE [LARGE SCALE GENOMIC DNA]</scope>
    <source>
        <strain evidence="4">M4U3P1</strain>
    </source>
</reference>
<dbReference type="Gene3D" id="2.30.42.10">
    <property type="match status" value="1"/>
</dbReference>
<dbReference type="Proteomes" id="UP000318138">
    <property type="component" value="Chromosome"/>
</dbReference>
<evidence type="ECO:0000256" key="1">
    <source>
        <dbReference type="ARBA" id="ARBA00022825"/>
    </source>
</evidence>
<gene>
    <name evidence="3" type="primary">spoIVB</name>
    <name evidence="3" type="ORF">FLK61_30080</name>
</gene>
<accession>A0A859FE22</accession>
<dbReference type="SUPFAM" id="SSF50494">
    <property type="entry name" value="Trypsin-like serine proteases"/>
    <property type="match status" value="1"/>
</dbReference>
<dbReference type="RefSeq" id="WP_176009009.1">
    <property type="nucleotide sequence ID" value="NZ_CP041372.2"/>
</dbReference>
<evidence type="ECO:0000259" key="2">
    <source>
        <dbReference type="PROSITE" id="PS51494"/>
    </source>
</evidence>
<sequence>MRHIGWHAALILVLFCYIGTPIGELFHLEDDYTAAIGEATTHTVFDVLEVEKPFSFVDDELISLEASSSKAILGYKNIPLKEVTIHSKDRPILYPSGASIGVQIEMDGVLIVGFYLLQADGSRQLSPLGGGLEVGDRIYKLNQTEVGSVEEVMHVLQDAKGDVISIHIVRDEKEMVIDVPLQRTSLDQAKIGLYIRDSVAGIGTLTFVQENGMFGALGHVIADGDTKLPVQIENGKVLHSRVTSIKKGASGHPGEKLASFDRKSGYIGSVESNTEFGIYGHAITSVLSKVMPDTGLPIAFAHEVEEAEAEIWTVVEDDKIEKFTIEIVSNKPRKHASSKGLVVKVTDARLLNKTGGIIQGMSGSPIIQDGKIIGAISHVFVNDPSRGYGCHIEWMLDEVDALASVTN</sequence>
<keyword evidence="3" id="KW-0378">Hydrolase</keyword>